<reference evidence="1 2" key="1">
    <citation type="submission" date="2024-02" db="EMBL/GenBank/DDBJ databases">
        <authorList>
            <person name="Daric V."/>
            <person name="Darras S."/>
        </authorList>
    </citation>
    <scope>NUCLEOTIDE SEQUENCE [LARGE SCALE GENOMIC DNA]</scope>
</reference>
<gene>
    <name evidence="1" type="ORF">CVLEPA_LOCUS27834</name>
</gene>
<organism evidence="1 2">
    <name type="scientific">Clavelina lepadiformis</name>
    <name type="common">Light-bulb sea squirt</name>
    <name type="synonym">Ascidia lepadiformis</name>
    <dbReference type="NCBI Taxonomy" id="159417"/>
    <lineage>
        <taxon>Eukaryota</taxon>
        <taxon>Metazoa</taxon>
        <taxon>Chordata</taxon>
        <taxon>Tunicata</taxon>
        <taxon>Ascidiacea</taxon>
        <taxon>Aplousobranchia</taxon>
        <taxon>Clavelinidae</taxon>
        <taxon>Clavelina</taxon>
    </lineage>
</organism>
<accession>A0ABP0GRU7</accession>
<sequence length="71" mass="8151">MASLYFKRLNRARLLTGINHQPVWFPPLNQSLKARGSGQNKIIASLALEKNPLEDHKRNHHFKLIIAYSTS</sequence>
<evidence type="ECO:0000313" key="1">
    <source>
        <dbReference type="EMBL" id="CAK8694464.1"/>
    </source>
</evidence>
<dbReference type="EMBL" id="CAWYQH010000141">
    <property type="protein sequence ID" value="CAK8694464.1"/>
    <property type="molecule type" value="Genomic_DNA"/>
</dbReference>
<protein>
    <submittedName>
        <fullName evidence="1">Uncharacterized protein</fullName>
    </submittedName>
</protein>
<name>A0ABP0GRU7_CLALP</name>
<proteinExistence type="predicted"/>
<keyword evidence="2" id="KW-1185">Reference proteome</keyword>
<dbReference type="Proteomes" id="UP001642483">
    <property type="component" value="Unassembled WGS sequence"/>
</dbReference>
<comment type="caution">
    <text evidence="1">The sequence shown here is derived from an EMBL/GenBank/DDBJ whole genome shotgun (WGS) entry which is preliminary data.</text>
</comment>
<evidence type="ECO:0000313" key="2">
    <source>
        <dbReference type="Proteomes" id="UP001642483"/>
    </source>
</evidence>